<dbReference type="EMBL" id="CM001439">
    <property type="protein sequence ID" value="EHR49247.1"/>
    <property type="molecule type" value="Genomic_DNA"/>
</dbReference>
<proteinExistence type="inferred from homology"/>
<dbReference type="Pfam" id="PF01547">
    <property type="entry name" value="SBP_bac_1"/>
    <property type="match status" value="1"/>
</dbReference>
<dbReference type="AlphaFoldDB" id="H5XA82"/>
<evidence type="ECO:0000313" key="6">
    <source>
        <dbReference type="Proteomes" id="UP000004926"/>
    </source>
</evidence>
<dbReference type="STRING" id="882083.SacmaDRAFT_0954"/>
<evidence type="ECO:0000256" key="4">
    <source>
        <dbReference type="SAM" id="MobiDB-lite"/>
    </source>
</evidence>
<evidence type="ECO:0000313" key="5">
    <source>
        <dbReference type="EMBL" id="EHR49247.1"/>
    </source>
</evidence>
<dbReference type="SUPFAM" id="SSF53850">
    <property type="entry name" value="Periplasmic binding protein-like II"/>
    <property type="match status" value="1"/>
</dbReference>
<keyword evidence="2" id="KW-0813">Transport</keyword>
<dbReference type="InterPro" id="IPR006059">
    <property type="entry name" value="SBP"/>
</dbReference>
<evidence type="ECO:0000256" key="2">
    <source>
        <dbReference type="ARBA" id="ARBA00022448"/>
    </source>
</evidence>
<name>H5XA82_9PSEU</name>
<dbReference type="PANTHER" id="PTHR43649:SF34">
    <property type="entry name" value="ABC TRANSPORTER PERIPLASMIC-BINDING PROTEIN YCJN-RELATED"/>
    <property type="match status" value="1"/>
</dbReference>
<dbReference type="InterPro" id="IPR050490">
    <property type="entry name" value="Bact_solute-bd_prot1"/>
</dbReference>
<protein>
    <submittedName>
        <fullName evidence="5">ABC-type sugar transport system, periplasmic component</fullName>
    </submittedName>
</protein>
<dbReference type="Gene3D" id="3.40.190.10">
    <property type="entry name" value="Periplasmic binding protein-like II"/>
    <property type="match status" value="2"/>
</dbReference>
<accession>H5XA82</accession>
<dbReference type="Proteomes" id="UP000004926">
    <property type="component" value="Chromosome"/>
</dbReference>
<evidence type="ECO:0000256" key="1">
    <source>
        <dbReference type="ARBA" id="ARBA00008520"/>
    </source>
</evidence>
<sequence>MRPCALNLVHDGVHHLAVARWEGDLMGKVRARRGRSPSRAAALLGASVVGAGALTACGSEGGKQINVYYAPEDNFQTVVDSCNEQADGRYRIVYNKLPRDADGQREQMVRRLAAEDETMDVLGLDVTWVPEFAEAGWIEEWTGANKAEAERDVLAGPLETAIWDGKLYAAPKNTNVRLLWYDDRITPQPPRTWDEMIDMSRQLKADGKPHQILFTGAQYEGLVVTYNSIVESAGGRILSEDGQSVVLDHGAVQALEILLQVTSSGLTDPSLTNQQEDEVRLAFQQGNGAFQLNWPFVYAAYASEKPDELRHFKWAPYPGVGSPDSGRTTIGGYNLAVSSASTHKPEAFEAALCLRSAENQKFSALKDGVPPTIESVYDDPTPLDPSEPADPENNPSMATEYPMKDTIRDELKDAAVRPLTPAYQNLSTVMAKVLSPPSAIDPQRTAERLRQELTDALDSKGVIP</sequence>
<organism evidence="5 6">
    <name type="scientific">Saccharomonospora marina XMU15</name>
    <dbReference type="NCBI Taxonomy" id="882083"/>
    <lineage>
        <taxon>Bacteria</taxon>
        <taxon>Bacillati</taxon>
        <taxon>Actinomycetota</taxon>
        <taxon>Actinomycetes</taxon>
        <taxon>Pseudonocardiales</taxon>
        <taxon>Pseudonocardiaceae</taxon>
        <taxon>Saccharomonospora</taxon>
    </lineage>
</organism>
<feature type="region of interest" description="Disordered" evidence="4">
    <location>
        <begin position="377"/>
        <end position="399"/>
    </location>
</feature>
<comment type="similarity">
    <text evidence="1">Belongs to the bacterial solute-binding protein 1 family.</text>
</comment>
<dbReference type="eggNOG" id="COG1653">
    <property type="taxonomic scope" value="Bacteria"/>
</dbReference>
<dbReference type="HOGENOM" id="CLU_031285_9_1_11"/>
<keyword evidence="3" id="KW-0732">Signal</keyword>
<reference evidence="5 6" key="1">
    <citation type="journal article" date="2012" name="Stand. Genomic Sci.">
        <title>Genome sequence of the ocean sediment bacterium Saccharomonospora marina type strain (XMU15(T)).</title>
        <authorList>
            <person name="Klenk H.P."/>
            <person name="Lu M."/>
            <person name="Lucas S."/>
            <person name="Lapidus A."/>
            <person name="Copeland A."/>
            <person name="Pitluck S."/>
            <person name="Goodwin L.A."/>
            <person name="Han C."/>
            <person name="Tapia R."/>
            <person name="Brambilla E.M."/>
            <person name="Potter G."/>
            <person name="Land M."/>
            <person name="Ivanova N."/>
            <person name="Rohde M."/>
            <person name="Goker M."/>
            <person name="Detter J.C."/>
            <person name="Li W.J."/>
            <person name="Kyrpides N.C."/>
            <person name="Woyke T."/>
        </authorList>
    </citation>
    <scope>NUCLEOTIDE SEQUENCE [LARGE SCALE GENOMIC DNA]</scope>
    <source>
        <strain evidence="5 6">XMU15</strain>
    </source>
</reference>
<keyword evidence="5" id="KW-0762">Sugar transport</keyword>
<evidence type="ECO:0000256" key="3">
    <source>
        <dbReference type="ARBA" id="ARBA00022729"/>
    </source>
</evidence>
<gene>
    <name evidence="5" type="ORF">SacmaDRAFT_0954</name>
</gene>
<dbReference type="PANTHER" id="PTHR43649">
    <property type="entry name" value="ARABINOSE-BINDING PROTEIN-RELATED"/>
    <property type="match status" value="1"/>
</dbReference>
<keyword evidence="6" id="KW-1185">Reference proteome</keyword>
<dbReference type="CDD" id="cd14750">
    <property type="entry name" value="PBP2_TMBP"/>
    <property type="match status" value="1"/>
</dbReference>